<accession>A0A1H9ILT3</accession>
<dbReference type="PROSITE" id="PS51257">
    <property type="entry name" value="PROKAR_LIPOPROTEIN"/>
    <property type="match status" value="1"/>
</dbReference>
<dbReference type="GO" id="GO:0009279">
    <property type="term" value="C:cell outer membrane"/>
    <property type="evidence" value="ECO:0007669"/>
    <property type="project" value="UniProtKB-SubCell"/>
</dbReference>
<evidence type="ECO:0000256" key="2">
    <source>
        <dbReference type="ARBA" id="ARBA00006275"/>
    </source>
</evidence>
<dbReference type="InterPro" id="IPR012944">
    <property type="entry name" value="SusD_RagB_dom"/>
</dbReference>
<dbReference type="Pfam" id="PF14322">
    <property type="entry name" value="SusD-like_3"/>
    <property type="match status" value="1"/>
</dbReference>
<evidence type="ECO:0000256" key="4">
    <source>
        <dbReference type="ARBA" id="ARBA00023136"/>
    </source>
</evidence>
<comment type="similarity">
    <text evidence="2">Belongs to the SusD family.</text>
</comment>
<dbReference type="InterPro" id="IPR033985">
    <property type="entry name" value="SusD-like_N"/>
</dbReference>
<comment type="subcellular location">
    <subcellularLocation>
        <location evidence="1">Cell outer membrane</location>
    </subcellularLocation>
</comment>
<dbReference type="CDD" id="cd08977">
    <property type="entry name" value="SusD"/>
    <property type="match status" value="1"/>
</dbReference>
<proteinExistence type="inferred from homology"/>
<dbReference type="AlphaFoldDB" id="A0A1H9ILT3"/>
<dbReference type="EMBL" id="FOGG01000001">
    <property type="protein sequence ID" value="SEQ75573.1"/>
    <property type="molecule type" value="Genomic_DNA"/>
</dbReference>
<dbReference type="InterPro" id="IPR011990">
    <property type="entry name" value="TPR-like_helical_dom_sf"/>
</dbReference>
<evidence type="ECO:0000256" key="1">
    <source>
        <dbReference type="ARBA" id="ARBA00004442"/>
    </source>
</evidence>
<evidence type="ECO:0000259" key="7">
    <source>
        <dbReference type="Pfam" id="PF14322"/>
    </source>
</evidence>
<evidence type="ECO:0000256" key="3">
    <source>
        <dbReference type="ARBA" id="ARBA00022729"/>
    </source>
</evidence>
<organism evidence="8 9">
    <name type="scientific">Pedobacter rhizosphaerae</name>
    <dbReference type="NCBI Taxonomy" id="390241"/>
    <lineage>
        <taxon>Bacteria</taxon>
        <taxon>Pseudomonadati</taxon>
        <taxon>Bacteroidota</taxon>
        <taxon>Sphingobacteriia</taxon>
        <taxon>Sphingobacteriales</taxon>
        <taxon>Sphingobacteriaceae</taxon>
        <taxon>Pedobacter</taxon>
    </lineage>
</organism>
<reference evidence="8 9" key="1">
    <citation type="submission" date="2016-10" db="EMBL/GenBank/DDBJ databases">
        <authorList>
            <person name="de Groot N.N."/>
        </authorList>
    </citation>
    <scope>NUCLEOTIDE SEQUENCE [LARGE SCALE GENOMIC DNA]</scope>
    <source>
        <strain evidence="8 9">DSM 18610</strain>
    </source>
</reference>
<dbReference type="RefSeq" id="WP_217643790.1">
    <property type="nucleotide sequence ID" value="NZ_FOGG01000001.1"/>
</dbReference>
<protein>
    <submittedName>
        <fullName evidence="8">Starch-binding associating with outer membrane</fullName>
    </submittedName>
</protein>
<name>A0A1H9ILT3_9SPHI</name>
<evidence type="ECO:0000256" key="5">
    <source>
        <dbReference type="ARBA" id="ARBA00023237"/>
    </source>
</evidence>
<feature type="domain" description="RagB/SusD" evidence="6">
    <location>
        <begin position="382"/>
        <end position="538"/>
    </location>
</feature>
<dbReference type="STRING" id="390241.SAMN04488023_1017"/>
<sequence length="538" mass="58813">MKKIIKHINIRNSVAFMMIGLTLTVSSCKKFTDLVPNNSFAEEEAFTTPDRVAQAVTGVYSAAQAGAYTDGTNRGYPFGAANTEQQDARGEDVIAVPSFYLITYETTNATNSPNGTAMWETLYALINRANVVIEGVQGAAAKNVITADLAKQYEGEARFLRALAHHELLIHFARPYGHTAGATHPGVPYRTLPVNTPERVTQNNNQGRNTVKDCYDKILEDLNYAESNLPPTYSSASLKITHATRGAAIAIKTRIYLHMNNWAKVVEEGNKIVSLTAPFKSTVGSYELASSPDAAFAQNYGTNESIFSIENNTNRNSGTNGAISTMYSKAPGRGLIAISPIIWNAPFWKANDLRRTLLANSDASSTVAARAYFSNKYRDPATFTDANPIIRYSEVLLNLAEALSRTNSLDLRALALLNAVRNRAITNVADQYTIANFATPNSLVQAILDERRIEFLAEGHRWGDIHRLATDATFTTGGIPAKVSFAGTTFASWNASTPYTGARSVVAIPYADYRFVWPIPLSETTNNPTLKAQQNPTW</sequence>
<dbReference type="SUPFAM" id="SSF48452">
    <property type="entry name" value="TPR-like"/>
    <property type="match status" value="1"/>
</dbReference>
<evidence type="ECO:0000313" key="9">
    <source>
        <dbReference type="Proteomes" id="UP000199572"/>
    </source>
</evidence>
<evidence type="ECO:0000313" key="8">
    <source>
        <dbReference type="EMBL" id="SEQ75573.1"/>
    </source>
</evidence>
<gene>
    <name evidence="8" type="ORF">SAMN04488023_1017</name>
</gene>
<dbReference type="Proteomes" id="UP000199572">
    <property type="component" value="Unassembled WGS sequence"/>
</dbReference>
<feature type="domain" description="SusD-like N-terminal" evidence="7">
    <location>
        <begin position="100"/>
        <end position="257"/>
    </location>
</feature>
<keyword evidence="5" id="KW-0998">Cell outer membrane</keyword>
<keyword evidence="4" id="KW-0472">Membrane</keyword>
<dbReference type="Gene3D" id="1.25.40.390">
    <property type="match status" value="1"/>
</dbReference>
<evidence type="ECO:0000259" key="6">
    <source>
        <dbReference type="Pfam" id="PF07980"/>
    </source>
</evidence>
<keyword evidence="3" id="KW-0732">Signal</keyword>
<dbReference type="Pfam" id="PF07980">
    <property type="entry name" value="SusD_RagB"/>
    <property type="match status" value="1"/>
</dbReference>
<keyword evidence="9" id="KW-1185">Reference proteome</keyword>